<dbReference type="OrthoDB" id="124397at2759"/>
<organism evidence="5 6">
    <name type="scientific">Triparma retinervis</name>
    <dbReference type="NCBI Taxonomy" id="2557542"/>
    <lineage>
        <taxon>Eukaryota</taxon>
        <taxon>Sar</taxon>
        <taxon>Stramenopiles</taxon>
        <taxon>Ochrophyta</taxon>
        <taxon>Bolidophyceae</taxon>
        <taxon>Parmales</taxon>
        <taxon>Triparmaceae</taxon>
        <taxon>Triparma</taxon>
    </lineage>
</organism>
<dbReference type="Gene3D" id="1.25.40.10">
    <property type="entry name" value="Tetratricopeptide repeat domain"/>
    <property type="match status" value="1"/>
</dbReference>
<keyword evidence="3" id="KW-0472">Membrane</keyword>
<dbReference type="Pfam" id="PF22890">
    <property type="entry name" value="TPR_EMC2"/>
    <property type="match status" value="1"/>
</dbReference>
<protein>
    <recommendedName>
        <fullName evidence="3">ER membrane protein complex subunit 2</fullName>
    </recommendedName>
</protein>
<dbReference type="AlphaFoldDB" id="A0A9W7C5A7"/>
<reference evidence="5" key="1">
    <citation type="submission" date="2022-07" db="EMBL/GenBank/DDBJ databases">
        <title>Genome analysis of Parmales, a sister group of diatoms, reveals the evolutionary specialization of diatoms from phago-mixotrophs to photoautotrophs.</title>
        <authorList>
            <person name="Ban H."/>
            <person name="Sato S."/>
            <person name="Yoshikawa S."/>
            <person name="Kazumasa Y."/>
            <person name="Nakamura Y."/>
            <person name="Ichinomiya M."/>
            <person name="Saitoh K."/>
            <person name="Sato N."/>
            <person name="Blanc-Mathieu R."/>
            <person name="Endo H."/>
            <person name="Kuwata A."/>
            <person name="Ogata H."/>
        </authorList>
    </citation>
    <scope>NUCLEOTIDE SEQUENCE</scope>
</reference>
<keyword evidence="1" id="KW-0677">Repeat</keyword>
<evidence type="ECO:0000256" key="2">
    <source>
        <dbReference type="ARBA" id="ARBA00022803"/>
    </source>
</evidence>
<feature type="domain" description="EMC2 TPR-like" evidence="4">
    <location>
        <begin position="94"/>
        <end position="199"/>
    </location>
</feature>
<evidence type="ECO:0000259" key="4">
    <source>
        <dbReference type="Pfam" id="PF22890"/>
    </source>
</evidence>
<comment type="subunit">
    <text evidence="3">Component of the ER membrane protein complex (EMC).</text>
</comment>
<evidence type="ECO:0000313" key="5">
    <source>
        <dbReference type="EMBL" id="GMI03155.1"/>
    </source>
</evidence>
<comment type="similarity">
    <text evidence="3">Belongs to the EMC2 family.</text>
</comment>
<name>A0A9W7C5A7_9STRA</name>
<dbReference type="InterPro" id="IPR011990">
    <property type="entry name" value="TPR-like_helical_dom_sf"/>
</dbReference>
<proteinExistence type="inferred from homology"/>
<comment type="subcellular location">
    <subcellularLocation>
        <location evidence="3">Endoplasmic reticulum membrane</location>
        <topology evidence="3">Peripheral membrane protein</topology>
        <orientation evidence="3">Cytoplasmic side</orientation>
    </subcellularLocation>
</comment>
<accession>A0A9W7C5A7</accession>
<dbReference type="InterPro" id="IPR055217">
    <property type="entry name" value="TPR_EMC2"/>
</dbReference>
<evidence type="ECO:0000313" key="6">
    <source>
        <dbReference type="Proteomes" id="UP001165082"/>
    </source>
</evidence>
<comment type="caution">
    <text evidence="5">The sequence shown here is derived from an EMBL/GenBank/DDBJ whole genome shotgun (WGS) entry which is preliminary data.</text>
</comment>
<evidence type="ECO:0000256" key="1">
    <source>
        <dbReference type="ARBA" id="ARBA00022737"/>
    </source>
</evidence>
<keyword evidence="2" id="KW-0802">TPR repeat</keyword>
<dbReference type="Proteomes" id="UP001165082">
    <property type="component" value="Unassembled WGS sequence"/>
</dbReference>
<evidence type="ECO:0000256" key="3">
    <source>
        <dbReference type="RuleBase" id="RU367091"/>
    </source>
</evidence>
<comment type="function">
    <text evidence="3">Part of the endoplasmic reticulum membrane protein complex (EMC) that enables the energy-independent insertion into endoplasmic reticulum membranes of newly synthesized membrane proteins.</text>
</comment>
<dbReference type="InterPro" id="IPR039856">
    <property type="entry name" value="EMC2-like"/>
</dbReference>
<sequence>MKPRSQLEYLRQQKLRDPALVFSLSLPLLSSLSPKKEADLAIFEQLIIAGCDLGEFEVVKQCLGLLKEQFGAIVKVVQPAEPGKEPKVKVEGSSRVGILEGKFLEAQGDYSSATELYNTLLTQNPANVLASKRLCAIQKATGTPADAVKSLLSYLDSNPTDVAGWWELSELYLSQGHWQGAATALEEVILFDPLSHDVHTKLGECYYGMASGSKDGVCKDFSGEGMMAMARRHFAEALNLKRGNLRALMGLRMSSRESALRPAKVNDKKGGALVDGSVADIEVAQKLHEFACEEIERVTKGKYGDLGAGLMEIGRREGEEIVAAMANKAE</sequence>
<keyword evidence="6" id="KW-1185">Reference proteome</keyword>
<dbReference type="GO" id="GO:0072546">
    <property type="term" value="C:EMC complex"/>
    <property type="evidence" value="ECO:0007669"/>
    <property type="project" value="UniProtKB-UniRule"/>
</dbReference>
<dbReference type="EMBL" id="BRXZ01000018">
    <property type="protein sequence ID" value="GMI03155.1"/>
    <property type="molecule type" value="Genomic_DNA"/>
</dbReference>
<keyword evidence="3" id="KW-0256">Endoplasmic reticulum</keyword>
<dbReference type="SUPFAM" id="SSF48452">
    <property type="entry name" value="TPR-like"/>
    <property type="match status" value="1"/>
</dbReference>
<gene>
    <name evidence="5" type="ORF">TrRE_jg5854</name>
</gene>
<dbReference type="PANTHER" id="PTHR12760">
    <property type="entry name" value="TETRATRICOPEPTIDE REPEAT PROTEIN"/>
    <property type="match status" value="1"/>
</dbReference>